<dbReference type="InterPro" id="IPR039793">
    <property type="entry name" value="UROS/Hem4"/>
</dbReference>
<dbReference type="GO" id="GO:0006782">
    <property type="term" value="P:protoporphyrinogen IX biosynthetic process"/>
    <property type="evidence" value="ECO:0007669"/>
    <property type="project" value="UniProtKB-UniRule"/>
</dbReference>
<dbReference type="PANTHER" id="PTHR38042:SF1">
    <property type="entry name" value="UROPORPHYRINOGEN-III SYNTHASE, CHLOROPLASTIC"/>
    <property type="match status" value="1"/>
</dbReference>
<evidence type="ECO:0000256" key="6">
    <source>
        <dbReference type="ARBA" id="ARBA00037589"/>
    </source>
</evidence>
<dbReference type="UniPathway" id="UPA00251">
    <property type="reaction ID" value="UER00320"/>
</dbReference>
<dbReference type="InterPro" id="IPR036108">
    <property type="entry name" value="4pyrrol_syn_uPrphyn_synt_sf"/>
</dbReference>
<dbReference type="Pfam" id="PF02602">
    <property type="entry name" value="HEM4"/>
    <property type="match status" value="1"/>
</dbReference>
<comment type="similarity">
    <text evidence="2 9">Belongs to the uroporphyrinogen-III synthase family.</text>
</comment>
<dbReference type="OrthoDB" id="9815856at2"/>
<protein>
    <recommendedName>
        <fullName evidence="7 9">Uroporphyrinogen-III synthase</fullName>
        <ecNumber evidence="3 9">4.2.1.75</ecNumber>
    </recommendedName>
</protein>
<proteinExistence type="inferred from homology"/>
<dbReference type="GO" id="GO:0004852">
    <property type="term" value="F:uroporphyrinogen-III synthase activity"/>
    <property type="evidence" value="ECO:0007669"/>
    <property type="project" value="UniProtKB-UniRule"/>
</dbReference>
<comment type="caution">
    <text evidence="11">The sequence shown here is derived from an EMBL/GenBank/DDBJ whole genome shotgun (WGS) entry which is preliminary data.</text>
</comment>
<organism evidence="11 12">
    <name type="scientific">Vagococcus humatus</name>
    <dbReference type="NCBI Taxonomy" id="1889241"/>
    <lineage>
        <taxon>Bacteria</taxon>
        <taxon>Bacillati</taxon>
        <taxon>Bacillota</taxon>
        <taxon>Bacilli</taxon>
        <taxon>Lactobacillales</taxon>
        <taxon>Enterococcaceae</taxon>
        <taxon>Vagococcus</taxon>
    </lineage>
</organism>
<dbReference type="RefSeq" id="WP_125942918.1">
    <property type="nucleotide sequence ID" value="NZ_PXZH01000001.1"/>
</dbReference>
<evidence type="ECO:0000256" key="8">
    <source>
        <dbReference type="ARBA" id="ARBA00048617"/>
    </source>
</evidence>
<comment type="pathway">
    <text evidence="1 9">Porphyrin-containing compound metabolism; protoporphyrin-IX biosynthesis; coproporphyrinogen-III from 5-aminolevulinate: step 3/4.</text>
</comment>
<dbReference type="SUPFAM" id="SSF69618">
    <property type="entry name" value="HemD-like"/>
    <property type="match status" value="1"/>
</dbReference>
<evidence type="ECO:0000256" key="1">
    <source>
        <dbReference type="ARBA" id="ARBA00004772"/>
    </source>
</evidence>
<dbReference type="Proteomes" id="UP000277864">
    <property type="component" value="Unassembled WGS sequence"/>
</dbReference>
<keyword evidence="5 9" id="KW-0627">Porphyrin biosynthesis</keyword>
<name>A0A3R9ZY02_9ENTE</name>
<dbReference type="InterPro" id="IPR003754">
    <property type="entry name" value="4pyrrol_synth_uPrphyn_synth"/>
</dbReference>
<dbReference type="Gene3D" id="3.40.50.10090">
    <property type="match status" value="2"/>
</dbReference>
<dbReference type="CDD" id="cd06578">
    <property type="entry name" value="HemD"/>
    <property type="match status" value="1"/>
</dbReference>
<accession>A0A3R9ZY02</accession>
<keyword evidence="4 9" id="KW-0456">Lyase</keyword>
<reference evidence="11 12" key="1">
    <citation type="submission" date="2018-03" db="EMBL/GenBank/DDBJ databases">
        <authorList>
            <person name="Gulvik C.A."/>
        </authorList>
    </citation>
    <scope>NUCLEOTIDE SEQUENCE [LARGE SCALE GENOMIC DNA]</scope>
    <source>
        <strain evidence="11 12">JCM 31581</strain>
    </source>
</reference>
<evidence type="ECO:0000256" key="4">
    <source>
        <dbReference type="ARBA" id="ARBA00023239"/>
    </source>
</evidence>
<comment type="function">
    <text evidence="6 9">Catalyzes cyclization of the linear tetrapyrrole, hydroxymethylbilane, to the macrocyclic uroporphyrinogen III.</text>
</comment>
<evidence type="ECO:0000313" key="11">
    <source>
        <dbReference type="EMBL" id="RST90305.1"/>
    </source>
</evidence>
<dbReference type="PANTHER" id="PTHR38042">
    <property type="entry name" value="UROPORPHYRINOGEN-III SYNTHASE, CHLOROPLASTIC"/>
    <property type="match status" value="1"/>
</dbReference>
<evidence type="ECO:0000256" key="5">
    <source>
        <dbReference type="ARBA" id="ARBA00023244"/>
    </source>
</evidence>
<sequence length="244" mass="28049">MLEKLLYTRQQPCPKKIKDCLFQHKIEVIDIPLIQTVGLPVTYDKNQWQKIDWVFFTSVNAVKFTDLTCLPENCKIASIGDKTTQALVSQGLTVDFQPSAAYSEGMVEEWLAGHKEKEQILLLNSRLSRRVIKDKLEQEGHKVYQIPIYDTIFPKKSEELLDDILLDQQLTYLIIASPSAWHHFYQRVQLLGCSLNQLKILSIGPISTKAIQQDGFSVFYQADIYDMPHLFKGFIKEIESNGNI</sequence>
<dbReference type="EC" id="4.2.1.75" evidence="3 9"/>
<dbReference type="AlphaFoldDB" id="A0A3R9ZY02"/>
<evidence type="ECO:0000256" key="9">
    <source>
        <dbReference type="RuleBase" id="RU366031"/>
    </source>
</evidence>
<evidence type="ECO:0000256" key="3">
    <source>
        <dbReference type="ARBA" id="ARBA00013109"/>
    </source>
</evidence>
<evidence type="ECO:0000256" key="7">
    <source>
        <dbReference type="ARBA" id="ARBA00040167"/>
    </source>
</evidence>
<comment type="catalytic activity">
    <reaction evidence="8 9">
        <text>hydroxymethylbilane = uroporphyrinogen III + H2O</text>
        <dbReference type="Rhea" id="RHEA:18965"/>
        <dbReference type="ChEBI" id="CHEBI:15377"/>
        <dbReference type="ChEBI" id="CHEBI:57308"/>
        <dbReference type="ChEBI" id="CHEBI:57845"/>
        <dbReference type="EC" id="4.2.1.75"/>
    </reaction>
</comment>
<evidence type="ECO:0000259" key="10">
    <source>
        <dbReference type="Pfam" id="PF02602"/>
    </source>
</evidence>
<keyword evidence="12" id="KW-1185">Reference proteome</keyword>
<evidence type="ECO:0000256" key="2">
    <source>
        <dbReference type="ARBA" id="ARBA00008133"/>
    </source>
</evidence>
<dbReference type="GO" id="GO:0006780">
    <property type="term" value="P:uroporphyrinogen III biosynthetic process"/>
    <property type="evidence" value="ECO:0007669"/>
    <property type="project" value="UniProtKB-UniRule"/>
</dbReference>
<feature type="domain" description="Tetrapyrrole biosynthesis uroporphyrinogen III synthase" evidence="10">
    <location>
        <begin position="23"/>
        <end position="231"/>
    </location>
</feature>
<gene>
    <name evidence="11" type="ORF">C7P63_04325</name>
</gene>
<evidence type="ECO:0000313" key="12">
    <source>
        <dbReference type="Proteomes" id="UP000277864"/>
    </source>
</evidence>
<dbReference type="EMBL" id="PXZH01000001">
    <property type="protein sequence ID" value="RST90305.1"/>
    <property type="molecule type" value="Genomic_DNA"/>
</dbReference>